<dbReference type="OrthoDB" id="362670at2"/>
<name>A0A540VCM0_9CHLR</name>
<dbReference type="InterPro" id="IPR006059">
    <property type="entry name" value="SBP"/>
</dbReference>
<evidence type="ECO:0000256" key="1">
    <source>
        <dbReference type="ARBA" id="ARBA00004196"/>
    </source>
</evidence>
<evidence type="ECO:0000256" key="3">
    <source>
        <dbReference type="ARBA" id="ARBA00022448"/>
    </source>
</evidence>
<sequence length="471" mass="52269">MQQTLKGHTLSRRQLLKGAALLSLGTLAAACQAPGAAPAAAPGESGGGSEPASETVTIDFITPAALGREREMYTQFIEDFMAEHPNIKVNVSFEAWADYMTKLPTMLAGGVVPDMIHQHMSIVQDYAYRGALRDLVPYMERDGVNPEDYIPALFDAFSHNGKTYGIPKDSAAWGVYYNKDKFDEAGLEYPSLHWTLDEFQNLALELTRDQNGNPASSPNFDPDNIVQWGFSWLDSPAPNNSENARGFVKARGGDWYDEAYSQTLITDPPVLEHFRMFHTMRCVQKSSPMAAQTEGQGDPFRAGLTAMAVSFHIMDFFSREEGVTFQYDVTYIPGGPGGQYSVVGCSGWAVPTQASHPEEGWELVKYLTSLPVQRFIGQQKRWGVSRKEAVDAIIPEDGYPEHFAAVHTDPFQKELEGVEVISFKFPPNQSRIKDIYMEHFDPIWTCASDDIEGAAAAAKQQIDELLAELEW</sequence>
<evidence type="ECO:0000313" key="7">
    <source>
        <dbReference type="Proteomes" id="UP000317371"/>
    </source>
</evidence>
<dbReference type="RefSeq" id="WP_141611275.1">
    <property type="nucleotide sequence ID" value="NZ_VIGC02000023.1"/>
</dbReference>
<dbReference type="GO" id="GO:0030313">
    <property type="term" value="C:cell envelope"/>
    <property type="evidence" value="ECO:0007669"/>
    <property type="project" value="UniProtKB-SubCell"/>
</dbReference>
<dbReference type="AlphaFoldDB" id="A0A540VCM0"/>
<feature type="chain" id="PRO_5021734362" evidence="5">
    <location>
        <begin position="29"/>
        <end position="471"/>
    </location>
</feature>
<dbReference type="PANTHER" id="PTHR43649:SF31">
    <property type="entry name" value="SN-GLYCEROL-3-PHOSPHATE-BINDING PERIPLASMIC PROTEIN UGPB"/>
    <property type="match status" value="1"/>
</dbReference>
<dbReference type="InterPro" id="IPR006311">
    <property type="entry name" value="TAT_signal"/>
</dbReference>
<dbReference type="InParanoid" id="A0A540VCM0"/>
<dbReference type="InterPro" id="IPR050490">
    <property type="entry name" value="Bact_solute-bd_prot1"/>
</dbReference>
<organism evidence="6 7">
    <name type="scientific">Litorilinea aerophila</name>
    <dbReference type="NCBI Taxonomy" id="1204385"/>
    <lineage>
        <taxon>Bacteria</taxon>
        <taxon>Bacillati</taxon>
        <taxon>Chloroflexota</taxon>
        <taxon>Caldilineae</taxon>
        <taxon>Caldilineales</taxon>
        <taxon>Caldilineaceae</taxon>
        <taxon>Litorilinea</taxon>
    </lineage>
</organism>
<feature type="signal peptide" evidence="5">
    <location>
        <begin position="1"/>
        <end position="28"/>
    </location>
</feature>
<keyword evidence="4 5" id="KW-0732">Signal</keyword>
<comment type="caution">
    <text evidence="6">The sequence shown here is derived from an EMBL/GenBank/DDBJ whole genome shotgun (WGS) entry which is preliminary data.</text>
</comment>
<comment type="subcellular location">
    <subcellularLocation>
        <location evidence="1">Cell envelope</location>
    </subcellularLocation>
</comment>
<dbReference type="Gene3D" id="3.40.190.10">
    <property type="entry name" value="Periplasmic binding protein-like II"/>
    <property type="match status" value="1"/>
</dbReference>
<evidence type="ECO:0000313" key="6">
    <source>
        <dbReference type="EMBL" id="TQE94528.1"/>
    </source>
</evidence>
<dbReference type="PROSITE" id="PS51257">
    <property type="entry name" value="PROKAR_LIPOPROTEIN"/>
    <property type="match status" value="1"/>
</dbReference>
<gene>
    <name evidence="6" type="ORF">FKZ61_16645</name>
</gene>
<accession>A0A540VCM0</accession>
<keyword evidence="3" id="KW-0813">Transport</keyword>
<evidence type="ECO:0000256" key="2">
    <source>
        <dbReference type="ARBA" id="ARBA00008520"/>
    </source>
</evidence>
<protein>
    <submittedName>
        <fullName evidence="6">Sugar ABC transporter substrate-binding protein</fullName>
    </submittedName>
</protein>
<evidence type="ECO:0000256" key="4">
    <source>
        <dbReference type="ARBA" id="ARBA00022729"/>
    </source>
</evidence>
<keyword evidence="7" id="KW-1185">Reference proteome</keyword>
<proteinExistence type="inferred from homology"/>
<dbReference type="PANTHER" id="PTHR43649">
    <property type="entry name" value="ARABINOSE-BINDING PROTEIN-RELATED"/>
    <property type="match status" value="1"/>
</dbReference>
<dbReference type="Proteomes" id="UP000317371">
    <property type="component" value="Unassembled WGS sequence"/>
</dbReference>
<dbReference type="PROSITE" id="PS51318">
    <property type="entry name" value="TAT"/>
    <property type="match status" value="1"/>
</dbReference>
<dbReference type="Pfam" id="PF01547">
    <property type="entry name" value="SBP_bac_1"/>
    <property type="match status" value="1"/>
</dbReference>
<reference evidence="6 7" key="1">
    <citation type="submission" date="2019-06" db="EMBL/GenBank/DDBJ databases">
        <title>Genome sequence of Litorilinea aerophila BAA-2444.</title>
        <authorList>
            <person name="Maclea K.S."/>
            <person name="Maurais E.G."/>
            <person name="Iannazzi L.C."/>
        </authorList>
    </citation>
    <scope>NUCLEOTIDE SEQUENCE [LARGE SCALE GENOMIC DNA]</scope>
    <source>
        <strain evidence="6 7">ATCC BAA-2444</strain>
    </source>
</reference>
<dbReference type="SUPFAM" id="SSF53850">
    <property type="entry name" value="Periplasmic binding protein-like II"/>
    <property type="match status" value="1"/>
</dbReference>
<evidence type="ECO:0000256" key="5">
    <source>
        <dbReference type="SAM" id="SignalP"/>
    </source>
</evidence>
<comment type="similarity">
    <text evidence="2">Belongs to the bacterial solute-binding protein 1 family.</text>
</comment>
<dbReference type="EMBL" id="VIGC01000023">
    <property type="protein sequence ID" value="TQE94528.1"/>
    <property type="molecule type" value="Genomic_DNA"/>
</dbReference>
<dbReference type="CDD" id="cd13585">
    <property type="entry name" value="PBP2_TMBP_like"/>
    <property type="match status" value="1"/>
</dbReference>